<dbReference type="AlphaFoldDB" id="J9G3A6"/>
<evidence type="ECO:0000313" key="2">
    <source>
        <dbReference type="EMBL" id="EJX01329.1"/>
    </source>
</evidence>
<reference evidence="2" key="1">
    <citation type="journal article" date="2012" name="PLoS ONE">
        <title>Gene sets for utilization of primary and secondary nutrition supplies in the distal gut of endangered iberian lynx.</title>
        <authorList>
            <person name="Alcaide M."/>
            <person name="Messina E."/>
            <person name="Richter M."/>
            <person name="Bargiela R."/>
            <person name="Peplies J."/>
            <person name="Huws S.A."/>
            <person name="Newbold C.J."/>
            <person name="Golyshin P.N."/>
            <person name="Simon M.A."/>
            <person name="Lopez G."/>
            <person name="Yakimov M.M."/>
            <person name="Ferrer M."/>
        </authorList>
    </citation>
    <scope>NUCLEOTIDE SEQUENCE</scope>
</reference>
<gene>
    <name evidence="2" type="ORF">EVA_10563</name>
</gene>
<dbReference type="EMBL" id="AMCI01002994">
    <property type="protein sequence ID" value="EJX01329.1"/>
    <property type="molecule type" value="Genomic_DNA"/>
</dbReference>
<feature type="region of interest" description="Disordered" evidence="1">
    <location>
        <begin position="39"/>
        <end position="67"/>
    </location>
</feature>
<feature type="compositionally biased region" description="Polar residues" evidence="1">
    <location>
        <begin position="39"/>
        <end position="48"/>
    </location>
</feature>
<comment type="caution">
    <text evidence="2">The sequence shown here is derived from an EMBL/GenBank/DDBJ whole genome shotgun (WGS) entry which is preliminary data.</text>
</comment>
<evidence type="ECO:0000256" key="1">
    <source>
        <dbReference type="SAM" id="MobiDB-lite"/>
    </source>
</evidence>
<protein>
    <submittedName>
        <fullName evidence="2">Uncharacterized protein</fullName>
    </submittedName>
</protein>
<proteinExistence type="predicted"/>
<accession>J9G3A6</accession>
<organism evidence="2">
    <name type="scientific">gut metagenome</name>
    <dbReference type="NCBI Taxonomy" id="749906"/>
    <lineage>
        <taxon>unclassified sequences</taxon>
        <taxon>metagenomes</taxon>
        <taxon>organismal metagenomes</taxon>
    </lineage>
</organism>
<sequence length="83" mass="9236">MTLVYSSGPRWNKRSYIEFLPAVPSAASIYSYSDRCSTSLQGGQQNDDASPGNPRRRAVFPQDVTSGNDNHMDRMLMLYGCKA</sequence>
<name>J9G3A6_9ZZZZ</name>